<evidence type="ECO:0000313" key="1">
    <source>
        <dbReference type="EMBL" id="GBF87721.1"/>
    </source>
</evidence>
<reference evidence="1 2" key="1">
    <citation type="journal article" date="2018" name="Sci. Rep.">
        <title>Raphidocelis subcapitata (=Pseudokirchneriella subcapitata) provides an insight into genome evolution and environmental adaptations in the Sphaeropleales.</title>
        <authorList>
            <person name="Suzuki S."/>
            <person name="Yamaguchi H."/>
            <person name="Nakajima N."/>
            <person name="Kawachi M."/>
        </authorList>
    </citation>
    <scope>NUCLEOTIDE SEQUENCE [LARGE SCALE GENOMIC DNA]</scope>
    <source>
        <strain evidence="1 2">NIES-35</strain>
    </source>
</reference>
<dbReference type="EMBL" id="BDRX01000002">
    <property type="protein sequence ID" value="GBF87721.1"/>
    <property type="molecule type" value="Genomic_DNA"/>
</dbReference>
<organism evidence="1 2">
    <name type="scientific">Raphidocelis subcapitata</name>
    <dbReference type="NCBI Taxonomy" id="307507"/>
    <lineage>
        <taxon>Eukaryota</taxon>
        <taxon>Viridiplantae</taxon>
        <taxon>Chlorophyta</taxon>
        <taxon>core chlorophytes</taxon>
        <taxon>Chlorophyceae</taxon>
        <taxon>CS clade</taxon>
        <taxon>Sphaeropleales</taxon>
        <taxon>Selenastraceae</taxon>
        <taxon>Raphidocelis</taxon>
    </lineage>
</organism>
<dbReference type="Proteomes" id="UP000247498">
    <property type="component" value="Unassembled WGS sequence"/>
</dbReference>
<comment type="caution">
    <text evidence="1">The sequence shown here is derived from an EMBL/GenBank/DDBJ whole genome shotgun (WGS) entry which is preliminary data.</text>
</comment>
<dbReference type="AlphaFoldDB" id="A0A2V0NKA2"/>
<accession>A0A2V0NKA2</accession>
<proteinExistence type="predicted"/>
<name>A0A2V0NKA2_9CHLO</name>
<protein>
    <submittedName>
        <fullName evidence="1">Uncharacterized protein</fullName>
    </submittedName>
</protein>
<evidence type="ECO:0000313" key="2">
    <source>
        <dbReference type="Proteomes" id="UP000247498"/>
    </source>
</evidence>
<dbReference type="InParanoid" id="A0A2V0NKA2"/>
<keyword evidence="2" id="KW-1185">Reference proteome</keyword>
<gene>
    <name evidence="1" type="ORF">Rsub_00432</name>
</gene>
<sequence length="185" mass="17822">MLGDLDLIHMARDRAMHSCAAPAADLPAGDPRGLSRLSIDSAFSVSSASTGASGSLSSSWCGFGAASPKATSALFRQASLPAPSSAPVDIPGRAGGGRASADYGLLRRHNTVGAGYPVSASAGPSSFGGGALPAAAAAAAAASAAFAAGAGAGGPGAASEAAARPRLPLLVRSLSKGLSQSMDFR</sequence>